<protein>
    <recommendedName>
        <fullName evidence="1">HNH nuclease domain-containing protein</fullName>
    </recommendedName>
</protein>
<dbReference type="Pfam" id="PF13392">
    <property type="entry name" value="HNH_3"/>
    <property type="match status" value="1"/>
</dbReference>
<evidence type="ECO:0000313" key="2">
    <source>
        <dbReference type="EMBL" id="SPE18673.1"/>
    </source>
</evidence>
<dbReference type="Gene3D" id="3.90.75.20">
    <property type="match status" value="1"/>
</dbReference>
<dbReference type="InterPro" id="IPR003615">
    <property type="entry name" value="HNH_nuc"/>
</dbReference>
<evidence type="ECO:0000259" key="1">
    <source>
        <dbReference type="Pfam" id="PF13392"/>
    </source>
</evidence>
<name>A0AAE8LV23_LATSK</name>
<comment type="caution">
    <text evidence="2">The sequence shown here is derived from an EMBL/GenBank/DDBJ whole genome shotgun (WGS) entry which is preliminary data.</text>
</comment>
<evidence type="ECO:0000313" key="3">
    <source>
        <dbReference type="Proteomes" id="UP000239650"/>
    </source>
</evidence>
<proteinExistence type="predicted"/>
<dbReference type="RefSeq" id="WP_105299994.1">
    <property type="nucleotide sequence ID" value="NZ_OKRC01000001.1"/>
</dbReference>
<dbReference type="EMBL" id="OKRC01000001">
    <property type="protein sequence ID" value="SPE18673.1"/>
    <property type="molecule type" value="Genomic_DNA"/>
</dbReference>
<dbReference type="SUPFAM" id="SSF54060">
    <property type="entry name" value="His-Me finger endonucleases"/>
    <property type="match status" value="1"/>
</dbReference>
<feature type="domain" description="HNH nuclease" evidence="1">
    <location>
        <begin position="119"/>
        <end position="162"/>
    </location>
</feature>
<accession>A0AAE8LV23</accession>
<sequence length="195" mass="22316">MARLFSDEQAKFIEENVNGRSDAELLDLINERFHLEITKTQLKNYKNNHKLNSGLGGPFKKGHIPANKGKRVGIVPKTTFKIGHASYNCDPIGTEKLRSDGYIWVKVSNSGKMWNRWKRKHRIIWESKNGPIPEGYKLLFVDGNSLNLSLKNMALVTSAEMARLNQGGYIYPDAEMTKTMLNVVKIRNKIWQINK</sequence>
<gene>
    <name evidence="2" type="ORF">LAS9267_00221</name>
</gene>
<reference evidence="2 3" key="1">
    <citation type="submission" date="2018-02" db="EMBL/GenBank/DDBJ databases">
        <authorList>
            <person name="Rodrigo-Torres L."/>
            <person name="Arahal R. D."/>
            <person name="Lucena T."/>
        </authorList>
    </citation>
    <scope>NUCLEOTIDE SEQUENCE [LARGE SCALE GENOMIC DNA]</scope>
    <source>
        <strain evidence="2 3">CECT 9267</strain>
    </source>
</reference>
<dbReference type="Proteomes" id="UP000239650">
    <property type="component" value="Unassembled WGS sequence"/>
</dbReference>
<dbReference type="AlphaFoldDB" id="A0AAE8LV23"/>
<organism evidence="2 3">
    <name type="scientific">Latilactobacillus sakei</name>
    <name type="common">Lactobacillus sakei</name>
    <dbReference type="NCBI Taxonomy" id="1599"/>
    <lineage>
        <taxon>Bacteria</taxon>
        <taxon>Bacillati</taxon>
        <taxon>Bacillota</taxon>
        <taxon>Bacilli</taxon>
        <taxon>Lactobacillales</taxon>
        <taxon>Lactobacillaceae</taxon>
        <taxon>Latilactobacillus</taxon>
    </lineage>
</organism>
<dbReference type="InterPro" id="IPR044925">
    <property type="entry name" value="His-Me_finger_sf"/>
</dbReference>